<evidence type="ECO:0008006" key="5">
    <source>
        <dbReference type="Google" id="ProtNLM"/>
    </source>
</evidence>
<dbReference type="GO" id="GO:0004497">
    <property type="term" value="F:monooxygenase activity"/>
    <property type="evidence" value="ECO:0007669"/>
    <property type="project" value="UniProtKB-KW"/>
</dbReference>
<keyword evidence="2" id="KW-0503">Monooxygenase</keyword>
<keyword evidence="2" id="KW-0408">Iron</keyword>
<dbReference type="InterPro" id="IPR002397">
    <property type="entry name" value="Cyt_P450_B"/>
</dbReference>
<dbReference type="AlphaFoldDB" id="C9Z9N3"/>
<dbReference type="GO" id="GO:0016705">
    <property type="term" value="F:oxidoreductase activity, acting on paired donors, with incorporation or reduction of molecular oxygen"/>
    <property type="evidence" value="ECO:0007669"/>
    <property type="project" value="InterPro"/>
</dbReference>
<protein>
    <recommendedName>
        <fullName evidence="5">Cytochrome P450</fullName>
    </recommendedName>
</protein>
<dbReference type="PRINTS" id="PR00385">
    <property type="entry name" value="P450"/>
</dbReference>
<evidence type="ECO:0000256" key="1">
    <source>
        <dbReference type="ARBA" id="ARBA00010617"/>
    </source>
</evidence>
<dbReference type="Proteomes" id="UP000001444">
    <property type="component" value="Chromosome"/>
</dbReference>
<dbReference type="Gene3D" id="1.10.630.10">
    <property type="entry name" value="Cytochrome P450"/>
    <property type="match status" value="1"/>
</dbReference>
<evidence type="ECO:0000256" key="2">
    <source>
        <dbReference type="RuleBase" id="RU000461"/>
    </source>
</evidence>
<dbReference type="EMBL" id="FN554889">
    <property type="protein sequence ID" value="CBG75961.1"/>
    <property type="molecule type" value="Genomic_DNA"/>
</dbReference>
<accession>C9Z9N3</accession>
<sequence length="393" mass="42369">MMPSTTLPSSDVDLFATDTLLDPHPVYARLRDAGPVVRLSRFDAWALPRYEQVGAALRDHETFSSASGVGFAAGMNELMAGGVLASDPPHHTTLRVILSRMLMPRALRDLGPSVTAAAEDIVDRLATGAEFDAVSDLAEAFTPRFVADLIGLPEEGRDQLLEFGASTFEGLGPVGERTPAAMRQQQALLQYVTTTAAKDRLAEGGLGARVWEAVDAGEIDEAAAVTLMMAFLATGMDTTILSLAAAVRLFAQHPDQWDALRADPSLVPAAYLEVLRIASPVTVFSRVTTRAWECDGVTIPAGDRVAVMYASANRDERKWDDPELFDITRKPSDHLTFGVGIHACVGQNLAKLEAHALLTALLARVRRFEIGKPEFIVNNTLHGLSSLPCRIVT</sequence>
<keyword evidence="2" id="KW-0560">Oxidoreductase</keyword>
<evidence type="ECO:0000313" key="4">
    <source>
        <dbReference type="Proteomes" id="UP000001444"/>
    </source>
</evidence>
<dbReference type="PANTHER" id="PTHR46696">
    <property type="entry name" value="P450, PUTATIVE (EUROFUNG)-RELATED"/>
    <property type="match status" value="1"/>
</dbReference>
<dbReference type="HOGENOM" id="CLU_033716_0_2_11"/>
<dbReference type="GO" id="GO:0005506">
    <property type="term" value="F:iron ion binding"/>
    <property type="evidence" value="ECO:0007669"/>
    <property type="project" value="InterPro"/>
</dbReference>
<keyword evidence="2" id="KW-0349">Heme</keyword>
<dbReference type="eggNOG" id="COG2124">
    <property type="taxonomic scope" value="Bacteria"/>
</dbReference>
<keyword evidence="4" id="KW-1185">Reference proteome</keyword>
<name>C9Z9N3_STRSW</name>
<dbReference type="Pfam" id="PF00067">
    <property type="entry name" value="p450"/>
    <property type="match status" value="1"/>
</dbReference>
<dbReference type="STRING" id="680198.SCAB_90271"/>
<dbReference type="PROSITE" id="PS00086">
    <property type="entry name" value="CYTOCHROME_P450"/>
    <property type="match status" value="1"/>
</dbReference>
<dbReference type="PANTHER" id="PTHR46696:SF1">
    <property type="entry name" value="CYTOCHROME P450 YJIB-RELATED"/>
    <property type="match status" value="1"/>
</dbReference>
<evidence type="ECO:0000313" key="3">
    <source>
        <dbReference type="EMBL" id="CBG75961.1"/>
    </source>
</evidence>
<dbReference type="InterPro" id="IPR017972">
    <property type="entry name" value="Cyt_P450_CS"/>
</dbReference>
<dbReference type="CDD" id="cd11037">
    <property type="entry name" value="CYP199A2-like"/>
    <property type="match status" value="1"/>
</dbReference>
<comment type="similarity">
    <text evidence="1 2">Belongs to the cytochrome P450 family.</text>
</comment>
<reference evidence="3 4" key="1">
    <citation type="journal article" date="2010" name="Mol. Plant Microbe Interact.">
        <title>Streptomyces scabies 87-22 contains a coronafacic acid-like biosynthetic cluster that contributes to plant-microbe interactions.</title>
        <authorList>
            <person name="Bignell D.R."/>
            <person name="Seipke R.F."/>
            <person name="Huguet-Tapia J.C."/>
            <person name="Chambers A.H."/>
            <person name="Parry R.J."/>
            <person name="Loria R."/>
        </authorList>
    </citation>
    <scope>NUCLEOTIDE SEQUENCE [LARGE SCALE GENOMIC DNA]</scope>
    <source>
        <strain evidence="3 4">87.22</strain>
    </source>
</reference>
<dbReference type="PRINTS" id="PR00359">
    <property type="entry name" value="BP450"/>
</dbReference>
<dbReference type="SUPFAM" id="SSF48264">
    <property type="entry name" value="Cytochrome P450"/>
    <property type="match status" value="1"/>
</dbReference>
<dbReference type="InterPro" id="IPR001128">
    <property type="entry name" value="Cyt_P450"/>
</dbReference>
<keyword evidence="2" id="KW-0479">Metal-binding</keyword>
<dbReference type="KEGG" id="scb:SCAB_90271"/>
<dbReference type="GO" id="GO:0020037">
    <property type="term" value="F:heme binding"/>
    <property type="evidence" value="ECO:0007669"/>
    <property type="project" value="InterPro"/>
</dbReference>
<proteinExistence type="inferred from homology"/>
<gene>
    <name evidence="3" type="ordered locus">SCAB_90271</name>
</gene>
<dbReference type="InterPro" id="IPR036396">
    <property type="entry name" value="Cyt_P450_sf"/>
</dbReference>
<organism evidence="3 4">
    <name type="scientific">Streptomyces scabiei (strain 87.22)</name>
    <dbReference type="NCBI Taxonomy" id="680198"/>
    <lineage>
        <taxon>Bacteria</taxon>
        <taxon>Bacillati</taxon>
        <taxon>Actinomycetota</taxon>
        <taxon>Actinomycetes</taxon>
        <taxon>Kitasatosporales</taxon>
        <taxon>Streptomycetaceae</taxon>
        <taxon>Streptomyces</taxon>
    </lineage>
</organism>